<dbReference type="PROSITE" id="PS50837">
    <property type="entry name" value="NACHT"/>
    <property type="match status" value="1"/>
</dbReference>
<evidence type="ECO:0000259" key="1">
    <source>
        <dbReference type="PROSITE" id="PS50837"/>
    </source>
</evidence>
<dbReference type="PANTHER" id="PTHR46844">
    <property type="entry name" value="SLR5058 PROTEIN"/>
    <property type="match status" value="1"/>
</dbReference>
<organism evidence="2 3">
    <name type="scientific">Streptomyces wedmorensis</name>
    <dbReference type="NCBI Taxonomy" id="43759"/>
    <lineage>
        <taxon>Bacteria</taxon>
        <taxon>Bacillati</taxon>
        <taxon>Actinomycetota</taxon>
        <taxon>Actinomycetes</taxon>
        <taxon>Kitasatosporales</taxon>
        <taxon>Streptomycetaceae</taxon>
        <taxon>Streptomyces</taxon>
    </lineage>
</organism>
<dbReference type="InterPro" id="IPR007111">
    <property type="entry name" value="NACHT_NTPase"/>
</dbReference>
<feature type="domain" description="NACHT" evidence="1">
    <location>
        <begin position="235"/>
        <end position="333"/>
    </location>
</feature>
<dbReference type="SMART" id="SM00382">
    <property type="entry name" value="AAA"/>
    <property type="match status" value="1"/>
</dbReference>
<name>A0ABW6IVU2_STRWE</name>
<accession>A0ABW6IVU2</accession>
<dbReference type="RefSeq" id="WP_386252067.1">
    <property type="nucleotide sequence ID" value="NZ_JBHTRV010000013.1"/>
</dbReference>
<dbReference type="PANTHER" id="PTHR46844:SF1">
    <property type="entry name" value="SLR5058 PROTEIN"/>
    <property type="match status" value="1"/>
</dbReference>
<dbReference type="InterPro" id="IPR003593">
    <property type="entry name" value="AAA+_ATPase"/>
</dbReference>
<dbReference type="InterPro" id="IPR016024">
    <property type="entry name" value="ARM-type_fold"/>
</dbReference>
<reference evidence="2 3" key="1">
    <citation type="submission" date="2024-09" db="EMBL/GenBank/DDBJ databases">
        <title>The Natural Products Discovery Center: Release of the First 8490 Sequenced Strains for Exploring Actinobacteria Biosynthetic Diversity.</title>
        <authorList>
            <person name="Kalkreuter E."/>
            <person name="Kautsar S.A."/>
            <person name="Yang D."/>
            <person name="Bader C.D."/>
            <person name="Teijaro C.N."/>
            <person name="Fluegel L."/>
            <person name="Davis C.M."/>
            <person name="Simpson J.R."/>
            <person name="Lauterbach L."/>
            <person name="Steele A.D."/>
            <person name="Gui C."/>
            <person name="Meng S."/>
            <person name="Li G."/>
            <person name="Viehrig K."/>
            <person name="Ye F."/>
            <person name="Su P."/>
            <person name="Kiefer A.F."/>
            <person name="Nichols A."/>
            <person name="Cepeda A.J."/>
            <person name="Yan W."/>
            <person name="Fan B."/>
            <person name="Jiang Y."/>
            <person name="Adhikari A."/>
            <person name="Zheng C.-J."/>
            <person name="Schuster L."/>
            <person name="Cowan T.M."/>
            <person name="Smanski M.J."/>
            <person name="Chevrette M.G."/>
            <person name="De Carvalho L.P.S."/>
            <person name="Shen B."/>
        </authorList>
    </citation>
    <scope>NUCLEOTIDE SEQUENCE [LARGE SCALE GENOMIC DNA]</scope>
    <source>
        <strain evidence="2 3">NPDC056472</strain>
    </source>
</reference>
<dbReference type="InterPro" id="IPR011989">
    <property type="entry name" value="ARM-like"/>
</dbReference>
<proteinExistence type="predicted"/>
<dbReference type="EMBL" id="JBHTRV010000013">
    <property type="protein sequence ID" value="MFE5981771.1"/>
    <property type="molecule type" value="Genomic_DNA"/>
</dbReference>
<dbReference type="SUPFAM" id="SSF48371">
    <property type="entry name" value="ARM repeat"/>
    <property type="match status" value="1"/>
</dbReference>
<protein>
    <submittedName>
        <fullName evidence="2">NACHT domain-containing protein</fullName>
    </submittedName>
</protein>
<sequence>MDQGNEAREQFAGWLREVRTAAGTPSADDLEKVSLQSAAAGGGGRSLSSSGVQRLLKPKFVRPPDWEIVTAFLDTCARCAPPSEPIPRALLDKDLWRDRHKRLVALCEAAKDQERNLAAKEDEPAVAQALQTYARRVRESYGRLDLEVLTPDNDQNVQQKVELREVFVVPTVRADPPPLELSRELMVKLLEGEELKSEGDLPPGLDLERLDALVEAYRQRPAEPVLDVLAREENRRVVLLGDPGAGKSTLAHYLALSLVGSPDPGEHLARLAGSVPLVVELRHYAQPAWRQKTFEEFLDHLCVTEGMALPKPVLERLLAEGRALLVFDGLDEIFDPEFRAETARRIAGFAARHERCRVVVTSRVVGYQRRTLDGADFAHYMIQDLDTPRIHAFARRWFETACPTQPAQAQQLFTRFTDAIAHSASVRELAGNPLLLTILAILGRRQTLPRDRHSVYQHAVTVLVARWDRDAKHLTTHLSGPVADALDVLGQVERLEMLRLLARRMQEGAGGISGNYIPEHDIEDVFRQYLQLCDIPPDVARRAARAMVQQLRERNFILARYGGGAWGFVHRTFLEYLAAADIVHRYEHEREWSPDALVHDVLLPRAEDTTWHEVILLLAGQLRERDTGTLVDGLVGPAPTPYRHDRLTLALRALSEVKKIGVLAAQSVAVVEAMTQLLSEGIGQYGGSSALTSLPTSAEAAPAMASFSEHWAGRGRYLAWFHAWGQFLFGHTATQLACALHHDAAAVIAYARFAWSHDSRIAALSVLHERGQDPCVTEAIKTCAVHDERAAVRRVALAALAASDDQERAAELRSFLERRAMRDPAPGVRNEALNHLLRKHPDERSRRFFEKRGVHDLFDAVRAEAKHHAVLLASGADPNATERTLRRRPLSPSDALRQGLVEDDAGSIVEAALTDWRSGRHGPLSEITSVYIPLAEEAALASWLESHPDDLRMLMRDVRHFSDGTSVLPHIRNRPYEERLLTPVMVQQIALAAIGLVHSVETLDFLISCAQGLPDADVRKTAALLLIAKWSDDPSVTALLLDIARHDSSPDLRLVLIRQISLVCARDPAVRETLYRMAVGDPDDDVRLFALRWIGQWWPDHPARAALFATDVGGRELPPQERLVRLQALASGPDEGVWKGQSTQECDAEVLAKMRRVRLLKDAPERAAHTVFHDRLSIGLRRLLKARRRAGRGPAE</sequence>
<dbReference type="Gene3D" id="1.25.10.10">
    <property type="entry name" value="Leucine-rich Repeat Variant"/>
    <property type="match status" value="1"/>
</dbReference>
<keyword evidence="3" id="KW-1185">Reference proteome</keyword>
<dbReference type="SUPFAM" id="SSF52540">
    <property type="entry name" value="P-loop containing nucleoside triphosphate hydrolases"/>
    <property type="match status" value="1"/>
</dbReference>
<evidence type="ECO:0000313" key="3">
    <source>
        <dbReference type="Proteomes" id="UP001600424"/>
    </source>
</evidence>
<evidence type="ECO:0000313" key="2">
    <source>
        <dbReference type="EMBL" id="MFE5981771.1"/>
    </source>
</evidence>
<comment type="caution">
    <text evidence="2">The sequence shown here is derived from an EMBL/GenBank/DDBJ whole genome shotgun (WGS) entry which is preliminary data.</text>
</comment>
<dbReference type="InterPro" id="IPR027417">
    <property type="entry name" value="P-loop_NTPase"/>
</dbReference>
<dbReference type="Pfam" id="PF05729">
    <property type="entry name" value="NACHT"/>
    <property type="match status" value="1"/>
</dbReference>
<dbReference type="Proteomes" id="UP001600424">
    <property type="component" value="Unassembled WGS sequence"/>
</dbReference>
<gene>
    <name evidence="2" type="ORF">ACFQ63_18955</name>
</gene>
<dbReference type="Gene3D" id="3.40.50.300">
    <property type="entry name" value="P-loop containing nucleotide triphosphate hydrolases"/>
    <property type="match status" value="1"/>
</dbReference>